<evidence type="ECO:0000313" key="3">
    <source>
        <dbReference type="Proteomes" id="UP000003779"/>
    </source>
</evidence>
<dbReference type="EMBL" id="CP003788">
    <property type="protein sequence ID" value="AFR09588.1"/>
    <property type="molecule type" value="Genomic_DNA"/>
</dbReference>
<organism evidence="2 3">
    <name type="scientific">Nocardiopsis alba (strain ATCC BAA-2165 / BE74)</name>
    <dbReference type="NCBI Taxonomy" id="1205910"/>
    <lineage>
        <taxon>Bacteria</taxon>
        <taxon>Bacillati</taxon>
        <taxon>Actinomycetota</taxon>
        <taxon>Actinomycetes</taxon>
        <taxon>Streptosporangiales</taxon>
        <taxon>Nocardiopsidaceae</taxon>
        <taxon>Nocardiopsis</taxon>
    </lineage>
</organism>
<dbReference type="AlphaFoldDB" id="J7L7J7"/>
<feature type="compositionally biased region" description="Acidic residues" evidence="1">
    <location>
        <begin position="163"/>
        <end position="192"/>
    </location>
</feature>
<reference evidence="3" key="2">
    <citation type="submission" date="2012-08" db="EMBL/GenBank/DDBJ databases">
        <title>Whole-genome sequence of Nocardiopsis alba strain ATCC BAA-2165 associated with honeybees.</title>
        <authorList>
            <person name="Qiao J."/>
            <person name="Chen L."/>
            <person name="Li Y."/>
            <person name="Wang J."/>
            <person name="Zhang W."/>
            <person name="Chen S."/>
        </authorList>
    </citation>
    <scope>NUCLEOTIDE SEQUENCE [LARGE SCALE GENOMIC DNA]</scope>
    <source>
        <strain evidence="3">ATCC BAA-2165 / BE74</strain>
    </source>
</reference>
<dbReference type="HOGENOM" id="CLU_692292_0_0_11"/>
<name>J7L7J7_NOCAA</name>
<evidence type="ECO:0000313" key="2">
    <source>
        <dbReference type="EMBL" id="AFR09588.1"/>
    </source>
</evidence>
<feature type="compositionally biased region" description="Low complexity" evidence="1">
    <location>
        <begin position="12"/>
        <end position="22"/>
    </location>
</feature>
<feature type="region of interest" description="Disordered" evidence="1">
    <location>
        <begin position="147"/>
        <end position="232"/>
    </location>
</feature>
<dbReference type="eggNOG" id="COG3209">
    <property type="taxonomic scope" value="Bacteria"/>
</dbReference>
<evidence type="ECO:0000256" key="1">
    <source>
        <dbReference type="SAM" id="MobiDB-lite"/>
    </source>
</evidence>
<proteinExistence type="predicted"/>
<accession>J7L7J7</accession>
<gene>
    <name evidence="2" type="ordered locus">B005_4413</name>
</gene>
<protein>
    <submittedName>
        <fullName evidence="2">YD repeat-containing domain protein</fullName>
    </submittedName>
</protein>
<feature type="region of interest" description="Disordered" evidence="1">
    <location>
        <begin position="1"/>
        <end position="22"/>
    </location>
</feature>
<dbReference type="Proteomes" id="UP000003779">
    <property type="component" value="Chromosome"/>
</dbReference>
<feature type="compositionally biased region" description="Basic and acidic residues" evidence="1">
    <location>
        <begin position="147"/>
        <end position="162"/>
    </location>
</feature>
<dbReference type="PATRIC" id="fig|1205910.3.peg.4170"/>
<dbReference type="KEGG" id="nal:B005_4413"/>
<dbReference type="STRING" id="1205910.B005_4413"/>
<reference evidence="2 3" key="1">
    <citation type="journal article" date="2012" name="J. Bacteriol.">
        <title>Whole-Genome Sequence of Nocardiopsis alba Strain ATCC BAA-2165, Associated with Honeybees.</title>
        <authorList>
            <person name="Qiao J."/>
            <person name="Chen L."/>
            <person name="Li Y."/>
            <person name="Wang J."/>
            <person name="Zhang W."/>
            <person name="Chen S."/>
        </authorList>
    </citation>
    <scope>NUCLEOTIDE SEQUENCE [LARGE SCALE GENOMIC DNA]</scope>
    <source>
        <strain evidence="3">ATCC BAA-2165 / BE74</strain>
    </source>
</reference>
<sequence>MTPRSDTPAPAPTSAASTGPGPFRRGITYVVATMMVAGLLNTLPASATAYNPRPEVDEQASVQGRDAVASALAEDNAVAEAAVTAPAKVAWPEATGIDVYLDQSTARALNEPENALVTVEAVTGEEFENWEVPERWQELLEEEAARELEERAAERRAEKIDETGDETTGEATLEEGPDTAEAGEEAADDENGPAEGEQGPESSGAEETAPDEEAQTLTAPEQVASIEVPEPEPVTSARIEVLGQGEAEQIGVNGLLLRVTRTDDSPGVAPVELGIDYSDFAEAFGGDYASRLSVVELDECVLDDSCAAEDTVSYDSAELLANDVHDHHLTARVGAAPQGVLIALAAAPGGGNGDYGATQLSAASTRPQQPQPRHRVGLLLRRRGRAHRHLQQPDLLDR</sequence>